<proteinExistence type="predicted"/>
<sequence length="429" mass="47287">MRQFTTSFQTYLGSGPGGCSRYAPNGVSMENQVLDSLGGANAIAQTMVQDLPTYPTQTYVRGLLFLFFGITFLADHSINPDPVQNNLNAYNDILQNFTAVQQVFVSPNPLYPKPRYRCLEDYASYFQHDVGPNGQENTSAPLIAELLDFRLNNGQYFPGLMYVRNTLDGTSAWYPGQQSNPSGGVCGQINVGSSLFVLEFTNAALGMTPASMNALYGITACPAHFNSDLLLDMGTPAANGGMAEIEKFLAASDIGDLHELIHLVSLAVITDIGAIYPPNNDWTNSDWSQWHFEPAYNERSYGFLRTAYLGLVQPYSARYNADDYAMFAGCMYFTELQCLGTFQSYIQTKRDLPFQTSLSHKAIKKIRAGKFDLTKDLPMDVDLEQEPGGRAAPEEEDDVALEFSASPLGDTENHMGRFKDMDAPSAMFG</sequence>
<evidence type="ECO:0000256" key="1">
    <source>
        <dbReference type="SAM" id="MobiDB-lite"/>
    </source>
</evidence>
<comment type="caution">
    <text evidence="2">The sequence shown here is derived from an EMBL/GenBank/DDBJ whole genome shotgun (WGS) entry which is preliminary data.</text>
</comment>
<protein>
    <submittedName>
        <fullName evidence="2">Uncharacterized protein</fullName>
    </submittedName>
</protein>
<reference evidence="2" key="1">
    <citation type="submission" date="2021-03" db="EMBL/GenBank/DDBJ databases">
        <authorList>
            <person name="Tagirdzhanova G."/>
        </authorList>
    </citation>
    <scope>NUCLEOTIDE SEQUENCE</scope>
</reference>
<accession>A0A8H3FDP0</accession>
<evidence type="ECO:0000313" key="2">
    <source>
        <dbReference type="EMBL" id="CAF9924086.1"/>
    </source>
</evidence>
<feature type="region of interest" description="Disordered" evidence="1">
    <location>
        <begin position="409"/>
        <end position="429"/>
    </location>
</feature>
<evidence type="ECO:0000313" key="3">
    <source>
        <dbReference type="Proteomes" id="UP000664534"/>
    </source>
</evidence>
<organism evidence="2 3">
    <name type="scientific">Imshaugia aleurites</name>
    <dbReference type="NCBI Taxonomy" id="172621"/>
    <lineage>
        <taxon>Eukaryota</taxon>
        <taxon>Fungi</taxon>
        <taxon>Dikarya</taxon>
        <taxon>Ascomycota</taxon>
        <taxon>Pezizomycotina</taxon>
        <taxon>Lecanoromycetes</taxon>
        <taxon>OSLEUM clade</taxon>
        <taxon>Lecanoromycetidae</taxon>
        <taxon>Lecanorales</taxon>
        <taxon>Lecanorineae</taxon>
        <taxon>Parmeliaceae</taxon>
        <taxon>Imshaugia</taxon>
    </lineage>
</organism>
<keyword evidence="3" id="KW-1185">Reference proteome</keyword>
<feature type="compositionally biased region" description="Basic and acidic residues" evidence="1">
    <location>
        <begin position="411"/>
        <end position="422"/>
    </location>
</feature>
<dbReference type="AlphaFoldDB" id="A0A8H3FDP0"/>
<dbReference type="OrthoDB" id="5422767at2759"/>
<dbReference type="Proteomes" id="UP000664534">
    <property type="component" value="Unassembled WGS sequence"/>
</dbReference>
<dbReference type="EMBL" id="CAJPDT010000035">
    <property type="protein sequence ID" value="CAF9924086.1"/>
    <property type="molecule type" value="Genomic_DNA"/>
</dbReference>
<name>A0A8H3FDP0_9LECA</name>
<gene>
    <name evidence="2" type="ORF">IMSHALPRED_006094</name>
</gene>